<feature type="compositionally biased region" description="Polar residues" evidence="1">
    <location>
        <begin position="1"/>
        <end position="21"/>
    </location>
</feature>
<reference evidence="2 3" key="1">
    <citation type="submission" date="2023-08" db="EMBL/GenBank/DDBJ databases">
        <title>Draft genome sequence of Janthinobacterium lividum.</title>
        <authorList>
            <person name="Chun B.H."/>
            <person name="Lee Y."/>
        </authorList>
    </citation>
    <scope>NUCLEOTIDE SEQUENCE [LARGE SCALE GENOMIC DNA]</scope>
    <source>
        <strain evidence="2 3">AMJK</strain>
    </source>
</reference>
<evidence type="ECO:0000313" key="3">
    <source>
        <dbReference type="Proteomes" id="UP001237592"/>
    </source>
</evidence>
<gene>
    <name evidence="2" type="ORF">RB624_03710</name>
</gene>
<proteinExistence type="predicted"/>
<protein>
    <recommendedName>
        <fullName evidence="4">Lactate dehydrogenase</fullName>
    </recommendedName>
</protein>
<sequence>MTSVSPIPSWNASPSRVSGVTASRADASAVPASTPSTIVAFGAEGGEMPAISYLLPSPKVWESPSRDDVSDQMTKNFAPYASFGGRFSGLGAALLDQLKGGVRNVSQALLQPPARTQPAAYAEVGGIAPASLHGNGQDKVSLSITTKSGVEVKLSLDSQDDGLAVRMTTSGELGDAEVKALGDLSEAFQQAIDGMAQGTPKVRLAGLMQFDQEVLGSVNLHAEVLVRGEPQSTQTLDFQADSTQRKVSFTGVAGSLDVKVDASQLNALGSKERQAKAMSSYIKQIDQASWRGHGDAALMSMFKDAFTAVHSNAPVSPASTGLPEQGKWQLAAADRAMVTGLPDFSASVTQTAAFSNPMRSSEKDGFQYELSQKTSITGASQNDRSIRQQQQSKLSASFHETLVPGVALRLTDRVESQNYTYHQIEDTASSDAQIGYKDGKLVKASLQQAASQSTHITKFMLGKVESDVTTPTDHSLMRDLVSVLGPYKTGEQGMTPEKKAEQREKLLQTLGDDVLLQSYAGHTISLWQADVLPAEADKTAGAV</sequence>
<name>A0ABU0XN93_9BURK</name>
<dbReference type="EMBL" id="JAVFKP010000001">
    <property type="protein sequence ID" value="MDQ4624993.1"/>
    <property type="molecule type" value="Genomic_DNA"/>
</dbReference>
<comment type="caution">
    <text evidence="2">The sequence shown here is derived from an EMBL/GenBank/DDBJ whole genome shotgun (WGS) entry which is preliminary data.</text>
</comment>
<accession>A0ABU0XN93</accession>
<dbReference type="Proteomes" id="UP001237592">
    <property type="component" value="Unassembled WGS sequence"/>
</dbReference>
<evidence type="ECO:0000256" key="1">
    <source>
        <dbReference type="SAM" id="MobiDB-lite"/>
    </source>
</evidence>
<feature type="region of interest" description="Disordered" evidence="1">
    <location>
        <begin position="1"/>
        <end position="32"/>
    </location>
</feature>
<organism evidence="2 3">
    <name type="scientific">Janthinobacterium lividum</name>
    <dbReference type="NCBI Taxonomy" id="29581"/>
    <lineage>
        <taxon>Bacteria</taxon>
        <taxon>Pseudomonadati</taxon>
        <taxon>Pseudomonadota</taxon>
        <taxon>Betaproteobacteria</taxon>
        <taxon>Burkholderiales</taxon>
        <taxon>Oxalobacteraceae</taxon>
        <taxon>Janthinobacterium</taxon>
    </lineage>
</organism>
<dbReference type="RefSeq" id="WP_307778338.1">
    <property type="nucleotide sequence ID" value="NZ_JAVFKP010000001.1"/>
</dbReference>
<keyword evidence="3" id="KW-1185">Reference proteome</keyword>
<feature type="region of interest" description="Disordered" evidence="1">
    <location>
        <begin position="375"/>
        <end position="394"/>
    </location>
</feature>
<evidence type="ECO:0000313" key="2">
    <source>
        <dbReference type="EMBL" id="MDQ4624993.1"/>
    </source>
</evidence>
<evidence type="ECO:0008006" key="4">
    <source>
        <dbReference type="Google" id="ProtNLM"/>
    </source>
</evidence>